<reference evidence="1 2" key="1">
    <citation type="journal article" date="2013" name="Genome Announc.">
        <title>Draft genome sequences for three mercury-methylating, sulfate-reducing bacteria.</title>
        <authorList>
            <person name="Brown S.D."/>
            <person name="Hurt R.A.Jr."/>
            <person name="Gilmour C.C."/>
            <person name="Elias D.A."/>
        </authorList>
    </citation>
    <scope>NUCLEOTIDE SEQUENCE [LARGE SCALE GENOMIC DNA]</scope>
    <source>
        <strain evidence="1 2">DSM 2059</strain>
    </source>
</reference>
<dbReference type="SUPFAM" id="SSF47598">
    <property type="entry name" value="Ribbon-helix-helix"/>
    <property type="match status" value="1"/>
</dbReference>
<gene>
    <name evidence="1" type="ORF">dsmv_0779</name>
</gene>
<dbReference type="STRING" id="897.B2D07_16575"/>
<sequence length="80" mass="9175">MITLRLDPDLENDVRVAARNLGLTKSELIRKSIIEYIGKLESLDAWESGKDLFGRYSSGRENLSVDRKAILKEKIRGKRK</sequence>
<dbReference type="eggNOG" id="COG3905">
    <property type="taxonomic scope" value="Bacteria"/>
</dbReference>
<dbReference type="Proteomes" id="UP000014977">
    <property type="component" value="Unassembled WGS sequence"/>
</dbReference>
<dbReference type="GO" id="GO:0006355">
    <property type="term" value="P:regulation of DNA-templated transcription"/>
    <property type="evidence" value="ECO:0007669"/>
    <property type="project" value="InterPro"/>
</dbReference>
<dbReference type="InterPro" id="IPR010985">
    <property type="entry name" value="Ribbon_hlx_hlx"/>
</dbReference>
<comment type="caution">
    <text evidence="1">The sequence shown here is derived from an EMBL/GenBank/DDBJ whole genome shotgun (WGS) entry which is preliminary data.</text>
</comment>
<dbReference type="AlphaFoldDB" id="S7UPU9"/>
<proteinExistence type="predicted"/>
<evidence type="ECO:0000313" key="2">
    <source>
        <dbReference type="Proteomes" id="UP000014977"/>
    </source>
</evidence>
<evidence type="ECO:0000313" key="1">
    <source>
        <dbReference type="EMBL" id="EPR36074.1"/>
    </source>
</evidence>
<organism evidence="1 2">
    <name type="scientific">Desulfococcus multivorans DSM 2059</name>
    <dbReference type="NCBI Taxonomy" id="1121405"/>
    <lineage>
        <taxon>Bacteria</taxon>
        <taxon>Pseudomonadati</taxon>
        <taxon>Thermodesulfobacteriota</taxon>
        <taxon>Desulfobacteria</taxon>
        <taxon>Desulfobacterales</taxon>
        <taxon>Desulfococcaceae</taxon>
        <taxon>Desulfococcus</taxon>
    </lineage>
</organism>
<dbReference type="EMBL" id="ATHJ01000105">
    <property type="protein sequence ID" value="EPR36074.1"/>
    <property type="molecule type" value="Genomic_DNA"/>
</dbReference>
<dbReference type="GO" id="GO:0003677">
    <property type="term" value="F:DNA binding"/>
    <property type="evidence" value="ECO:0007669"/>
    <property type="project" value="UniProtKB-KW"/>
</dbReference>
<protein>
    <submittedName>
        <fullName evidence="1">CopG-like domain-containing protein DNA-binding protein</fullName>
    </submittedName>
</protein>
<dbReference type="OrthoDB" id="7063628at2"/>
<accession>S7UPU9</accession>
<keyword evidence="1" id="KW-0238">DNA-binding</keyword>
<dbReference type="RefSeq" id="WP_020877890.1">
    <property type="nucleotide sequence ID" value="NZ_ATHJ01000105.1"/>
</dbReference>
<name>S7UPU9_DESML</name>
<keyword evidence="2" id="KW-1185">Reference proteome</keyword>